<evidence type="ECO:0000256" key="1">
    <source>
        <dbReference type="ARBA" id="ARBA00008535"/>
    </source>
</evidence>
<keyword evidence="6" id="KW-1185">Reference proteome</keyword>
<feature type="domain" description="AIG1-type G" evidence="4">
    <location>
        <begin position="34"/>
        <end position="232"/>
    </location>
</feature>
<evidence type="ECO:0000256" key="3">
    <source>
        <dbReference type="ARBA" id="ARBA00023134"/>
    </source>
</evidence>
<dbReference type="PROSITE" id="PS51720">
    <property type="entry name" value="G_AIG1"/>
    <property type="match status" value="1"/>
</dbReference>
<sequence>MRGKKHFGNGVQKSIARVWAGVRSNGVHVQSSCNDQIRLVLLGKTGSGKSSTGNTIIGRNVFQSSISSETKQCQSETVVRFGKEILVIDTPGFYNTELSNENPISEILKYLTYSPLQPHAFIFVINVGRFTEEDKNLVEDLKVIFGEQLEKYTMIIFTHNDQLVKEKKTINEFLQESDPGLQTLIQPYKNKLFCLDNNSASFPQFKDLISIIDKMVEENGGHFRHDISLGTEEYFKTIWKQKPDEKLMENKPEQCIKKSEWYEKLHCVIL</sequence>
<name>A0ABQ8MZ24_LABRO</name>
<dbReference type="PANTHER" id="PTHR10903">
    <property type="entry name" value="GTPASE, IMAP FAMILY MEMBER-RELATED"/>
    <property type="match status" value="1"/>
</dbReference>
<accession>A0ABQ8MZ24</accession>
<dbReference type="InterPro" id="IPR045058">
    <property type="entry name" value="GIMA/IAN/Toc"/>
</dbReference>
<comment type="caution">
    <text evidence="5">The sequence shown here is derived from an EMBL/GenBank/DDBJ whole genome shotgun (WGS) entry which is preliminary data.</text>
</comment>
<dbReference type="Gene3D" id="3.40.50.300">
    <property type="entry name" value="P-loop containing nucleotide triphosphate hydrolases"/>
    <property type="match status" value="1"/>
</dbReference>
<dbReference type="InterPro" id="IPR006703">
    <property type="entry name" value="G_AIG1"/>
</dbReference>
<evidence type="ECO:0000313" key="6">
    <source>
        <dbReference type="Proteomes" id="UP000830375"/>
    </source>
</evidence>
<dbReference type="InterPro" id="IPR027417">
    <property type="entry name" value="P-loop_NTPase"/>
</dbReference>
<dbReference type="Pfam" id="PF04548">
    <property type="entry name" value="AIG1"/>
    <property type="match status" value="1"/>
</dbReference>
<keyword evidence="2" id="KW-0547">Nucleotide-binding</keyword>
<organism evidence="5 6">
    <name type="scientific">Labeo rohita</name>
    <name type="common">Indian major carp</name>
    <name type="synonym">Cyprinus rohita</name>
    <dbReference type="NCBI Taxonomy" id="84645"/>
    <lineage>
        <taxon>Eukaryota</taxon>
        <taxon>Metazoa</taxon>
        <taxon>Chordata</taxon>
        <taxon>Craniata</taxon>
        <taxon>Vertebrata</taxon>
        <taxon>Euteleostomi</taxon>
        <taxon>Actinopterygii</taxon>
        <taxon>Neopterygii</taxon>
        <taxon>Teleostei</taxon>
        <taxon>Ostariophysi</taxon>
        <taxon>Cypriniformes</taxon>
        <taxon>Cyprinidae</taxon>
        <taxon>Labeoninae</taxon>
        <taxon>Labeonini</taxon>
        <taxon>Labeo</taxon>
    </lineage>
</organism>
<keyword evidence="3" id="KW-0342">GTP-binding</keyword>
<evidence type="ECO:0000259" key="4">
    <source>
        <dbReference type="PROSITE" id="PS51720"/>
    </source>
</evidence>
<proteinExistence type="inferred from homology"/>
<dbReference type="Proteomes" id="UP000830375">
    <property type="component" value="Unassembled WGS sequence"/>
</dbReference>
<dbReference type="PANTHER" id="PTHR10903:SF188">
    <property type="entry name" value="GTPASE IMAP FAMILY MEMBER 2-LIKE-RELATED"/>
    <property type="match status" value="1"/>
</dbReference>
<protein>
    <submittedName>
        <fullName evidence="5">GTPase IMAP family member 7</fullName>
    </submittedName>
</protein>
<comment type="similarity">
    <text evidence="1">Belongs to the TRAFAC class TrmE-Era-EngA-EngB-Septin-like GTPase superfamily. AIG1/Toc34/Toc159-like paraseptin GTPase family. IAN subfamily.</text>
</comment>
<gene>
    <name evidence="5" type="ORF">H4Q32_003502</name>
</gene>
<reference evidence="5 6" key="1">
    <citation type="submission" date="2022-01" db="EMBL/GenBank/DDBJ databases">
        <title>A high-quality chromosome-level genome assembly of rohu carp, Labeo rohita.</title>
        <authorList>
            <person name="Arick M.A. II"/>
            <person name="Hsu C.-Y."/>
            <person name="Magbanua Z."/>
            <person name="Pechanova O."/>
            <person name="Grover C."/>
            <person name="Miller E."/>
            <person name="Thrash A."/>
            <person name="Ezzel L."/>
            <person name="Alam S."/>
            <person name="Benzie J."/>
            <person name="Hamilton M."/>
            <person name="Karsi A."/>
            <person name="Lawrence M.L."/>
            <person name="Peterson D.G."/>
        </authorList>
    </citation>
    <scope>NUCLEOTIDE SEQUENCE [LARGE SCALE GENOMIC DNA]</scope>
    <source>
        <strain evidence="6">BAU-BD-2019</strain>
        <tissue evidence="5">Blood</tissue>
    </source>
</reference>
<evidence type="ECO:0000313" key="5">
    <source>
        <dbReference type="EMBL" id="KAI2667108.1"/>
    </source>
</evidence>
<dbReference type="EMBL" id="JACTAM010000002">
    <property type="protein sequence ID" value="KAI2667108.1"/>
    <property type="molecule type" value="Genomic_DNA"/>
</dbReference>
<evidence type="ECO:0000256" key="2">
    <source>
        <dbReference type="ARBA" id="ARBA00022741"/>
    </source>
</evidence>
<dbReference type="SUPFAM" id="SSF52540">
    <property type="entry name" value="P-loop containing nucleoside triphosphate hydrolases"/>
    <property type="match status" value="1"/>
</dbReference>